<comment type="caution">
    <text evidence="2">The sequence shown here is derived from an EMBL/GenBank/DDBJ whole genome shotgun (WGS) entry which is preliminary data.</text>
</comment>
<protein>
    <submittedName>
        <fullName evidence="2">Unnamed protein product</fullName>
    </submittedName>
</protein>
<feature type="compositionally biased region" description="Low complexity" evidence="1">
    <location>
        <begin position="49"/>
        <end position="62"/>
    </location>
</feature>
<sequence>MGSRKMNKHDLFNDPKATRHHNDPAQEGPAGATAQSVSEDKQLQHGESDLLSISSGSGLDDIGAIRHQNRTLGKRSRASGRTDQRGADLFLDDANSSSDEVAEPAAERFDHRQPSNGLAGQSFTRDSKVSHILVYLGECNNRSTRNSSPSRHSAEAFSILASAMVSR</sequence>
<proteinExistence type="predicted"/>
<evidence type="ECO:0000256" key="1">
    <source>
        <dbReference type="SAM" id="MobiDB-lite"/>
    </source>
</evidence>
<feature type="compositionally biased region" description="Basic and acidic residues" evidence="1">
    <location>
        <begin position="38"/>
        <end position="48"/>
    </location>
</feature>
<feature type="compositionally biased region" description="Polar residues" evidence="1">
    <location>
        <begin position="114"/>
        <end position="123"/>
    </location>
</feature>
<dbReference type="AlphaFoldDB" id="A0A9W6YAE4"/>
<gene>
    <name evidence="2" type="ORF">Pfra01_002486700</name>
</gene>
<dbReference type="Proteomes" id="UP001165121">
    <property type="component" value="Unassembled WGS sequence"/>
</dbReference>
<evidence type="ECO:0000313" key="2">
    <source>
        <dbReference type="EMBL" id="GMF57985.1"/>
    </source>
</evidence>
<keyword evidence="3" id="KW-1185">Reference proteome</keyword>
<feature type="compositionally biased region" description="Basic residues" evidence="1">
    <location>
        <begin position="67"/>
        <end position="78"/>
    </location>
</feature>
<feature type="compositionally biased region" description="Basic and acidic residues" evidence="1">
    <location>
        <begin position="8"/>
        <end position="24"/>
    </location>
</feature>
<dbReference type="EMBL" id="BSXT01004470">
    <property type="protein sequence ID" value="GMF57985.1"/>
    <property type="molecule type" value="Genomic_DNA"/>
</dbReference>
<accession>A0A9W6YAE4</accession>
<evidence type="ECO:0000313" key="3">
    <source>
        <dbReference type="Proteomes" id="UP001165121"/>
    </source>
</evidence>
<name>A0A9W6YAE4_9STRA</name>
<feature type="region of interest" description="Disordered" evidence="1">
    <location>
        <begin position="1"/>
        <end position="123"/>
    </location>
</feature>
<organism evidence="2 3">
    <name type="scientific">Phytophthora fragariaefolia</name>
    <dbReference type="NCBI Taxonomy" id="1490495"/>
    <lineage>
        <taxon>Eukaryota</taxon>
        <taxon>Sar</taxon>
        <taxon>Stramenopiles</taxon>
        <taxon>Oomycota</taxon>
        <taxon>Peronosporomycetes</taxon>
        <taxon>Peronosporales</taxon>
        <taxon>Peronosporaceae</taxon>
        <taxon>Phytophthora</taxon>
    </lineage>
</organism>
<reference evidence="2" key="1">
    <citation type="submission" date="2023-04" db="EMBL/GenBank/DDBJ databases">
        <title>Phytophthora fragariaefolia NBRC 109709.</title>
        <authorList>
            <person name="Ichikawa N."/>
            <person name="Sato H."/>
            <person name="Tonouchi N."/>
        </authorList>
    </citation>
    <scope>NUCLEOTIDE SEQUENCE</scope>
    <source>
        <strain evidence="2">NBRC 109709</strain>
    </source>
</reference>